<sequence>MNPFLSFLLRTSIAIPTAFTAGLVSLFGFHVSWGLSAGISIAGGIAAYKTVGMYTNSQFLKQHRLTRKEYRYIKQNLEEGKRKINRLHKALFTIKNLPSLKQRIDLLRVTKKIYKLTKDEPRRFYKAERFYFSHLDSLIELAEKYAFLSTQPKRSPELGLMLHETQRTLDSLSDAVEQDLYHIIKDDIDTLDFEIDVAKQVLENRNSAKFIEENRRTK</sequence>
<accession>A0A3D8GTK1</accession>
<organism evidence="2 3">
    <name type="scientific">Neobacillus piezotolerans</name>
    <dbReference type="NCBI Taxonomy" id="2259171"/>
    <lineage>
        <taxon>Bacteria</taxon>
        <taxon>Bacillati</taxon>
        <taxon>Bacillota</taxon>
        <taxon>Bacilli</taxon>
        <taxon>Bacillales</taxon>
        <taxon>Bacillaceae</taxon>
        <taxon>Neobacillus</taxon>
    </lineage>
</organism>
<name>A0A3D8GTK1_9BACI</name>
<protein>
    <submittedName>
        <fullName evidence="2">Protein xpaC</fullName>
    </submittedName>
</protein>
<keyword evidence="1" id="KW-0472">Membrane</keyword>
<dbReference type="Proteomes" id="UP000257144">
    <property type="component" value="Unassembled WGS sequence"/>
</dbReference>
<feature type="transmembrane region" description="Helical" evidence="1">
    <location>
        <begin position="30"/>
        <end position="51"/>
    </location>
</feature>
<keyword evidence="1" id="KW-0812">Transmembrane</keyword>
<comment type="caution">
    <text evidence="2">The sequence shown here is derived from an EMBL/GenBank/DDBJ whole genome shotgun (WGS) entry which is preliminary data.</text>
</comment>
<dbReference type="Pfam" id="PF10112">
    <property type="entry name" value="Halogen_Hydrol"/>
    <property type="match status" value="1"/>
</dbReference>
<dbReference type="OrthoDB" id="2081028at2"/>
<keyword evidence="3" id="KW-1185">Reference proteome</keyword>
<evidence type="ECO:0000313" key="2">
    <source>
        <dbReference type="EMBL" id="RDU37539.1"/>
    </source>
</evidence>
<evidence type="ECO:0000256" key="1">
    <source>
        <dbReference type="SAM" id="Phobius"/>
    </source>
</evidence>
<keyword evidence="1" id="KW-1133">Transmembrane helix</keyword>
<dbReference type="RefSeq" id="WP_115451211.1">
    <property type="nucleotide sequence ID" value="NZ_QNQT01000002.1"/>
</dbReference>
<gene>
    <name evidence="2" type="ORF">DRW41_06770</name>
</gene>
<proteinExistence type="predicted"/>
<reference evidence="2 3" key="1">
    <citation type="submission" date="2018-07" db="EMBL/GenBank/DDBJ databases">
        <title>Bacillus sp. YLB-04 draft genome sequence.</title>
        <authorList>
            <person name="Yu L."/>
            <person name="Tang X."/>
        </authorList>
    </citation>
    <scope>NUCLEOTIDE SEQUENCE [LARGE SCALE GENOMIC DNA]</scope>
    <source>
        <strain evidence="2 3">YLB-04</strain>
    </source>
</reference>
<dbReference type="AlphaFoldDB" id="A0A3D8GTK1"/>
<evidence type="ECO:0000313" key="3">
    <source>
        <dbReference type="Proteomes" id="UP000257144"/>
    </source>
</evidence>
<dbReference type="InterPro" id="IPR018770">
    <property type="entry name" value="ChloroindolylP_hydrolase"/>
</dbReference>
<dbReference type="EMBL" id="QNQT01000002">
    <property type="protein sequence ID" value="RDU37539.1"/>
    <property type="molecule type" value="Genomic_DNA"/>
</dbReference>